<dbReference type="Gene3D" id="3.50.50.60">
    <property type="entry name" value="FAD/NAD(P)-binding domain"/>
    <property type="match status" value="1"/>
</dbReference>
<evidence type="ECO:0000256" key="4">
    <source>
        <dbReference type="ARBA" id="ARBA00023002"/>
    </source>
</evidence>
<keyword evidence="7" id="KW-1185">Reference proteome</keyword>
<dbReference type="GO" id="GO:0008115">
    <property type="term" value="F:sarcosine oxidase activity"/>
    <property type="evidence" value="ECO:0007669"/>
    <property type="project" value="TreeGrafter"/>
</dbReference>
<evidence type="ECO:0000313" key="6">
    <source>
        <dbReference type="EMBL" id="OJF14371.1"/>
    </source>
</evidence>
<dbReference type="InterPro" id="IPR045170">
    <property type="entry name" value="MTOX"/>
</dbReference>
<dbReference type="GO" id="GO:0050660">
    <property type="term" value="F:flavin adenine dinucleotide binding"/>
    <property type="evidence" value="ECO:0007669"/>
    <property type="project" value="InterPro"/>
</dbReference>
<reference evidence="6 7" key="1">
    <citation type="submission" date="2016-09" db="EMBL/GenBank/DDBJ databases">
        <title>Couchioplanes caeruleus draft genome sequence.</title>
        <authorList>
            <person name="Sheehan J."/>
            <person name="Caffrey P."/>
        </authorList>
    </citation>
    <scope>NUCLEOTIDE SEQUENCE [LARGE SCALE GENOMIC DNA]</scope>
    <source>
        <strain evidence="6 7">DSM 43634</strain>
    </source>
</reference>
<accession>A0A1K0GY65</accession>
<keyword evidence="3" id="KW-0274">FAD</keyword>
<dbReference type="Pfam" id="PF01266">
    <property type="entry name" value="DAO"/>
    <property type="match status" value="1"/>
</dbReference>
<dbReference type="NCBIfam" id="NF008425">
    <property type="entry name" value="PRK11259.1"/>
    <property type="match status" value="1"/>
</dbReference>
<dbReference type="Proteomes" id="UP000182486">
    <property type="component" value="Unassembled WGS sequence"/>
</dbReference>
<dbReference type="SUPFAM" id="SSF51905">
    <property type="entry name" value="FAD/NAD(P)-binding domain"/>
    <property type="match status" value="1"/>
</dbReference>
<dbReference type="RefSeq" id="WP_071804803.1">
    <property type="nucleotide sequence ID" value="NZ_MEIA01000100.1"/>
</dbReference>
<evidence type="ECO:0000313" key="7">
    <source>
        <dbReference type="Proteomes" id="UP000182486"/>
    </source>
</evidence>
<dbReference type="InterPro" id="IPR036188">
    <property type="entry name" value="FAD/NAD-bd_sf"/>
</dbReference>
<evidence type="ECO:0000256" key="3">
    <source>
        <dbReference type="ARBA" id="ARBA00022827"/>
    </source>
</evidence>
<dbReference type="AlphaFoldDB" id="A0A1K0GY65"/>
<organism evidence="6 7">
    <name type="scientific">Couchioplanes caeruleus subsp. caeruleus</name>
    <dbReference type="NCBI Taxonomy" id="56427"/>
    <lineage>
        <taxon>Bacteria</taxon>
        <taxon>Bacillati</taxon>
        <taxon>Actinomycetota</taxon>
        <taxon>Actinomycetes</taxon>
        <taxon>Micromonosporales</taxon>
        <taxon>Micromonosporaceae</taxon>
        <taxon>Couchioplanes</taxon>
    </lineage>
</organism>
<protein>
    <recommendedName>
        <fullName evidence="5">FAD dependent oxidoreductase domain-containing protein</fullName>
    </recommendedName>
</protein>
<sequence length="396" mass="42392">MDTTIPAVAPTYDAVVVGLGIMGASALWQLSRRGLRVLGVEAGGPLHELGSSHGQTRIFRRAYWEGDQYVPLLNRSYAGWMELGEAAQDSIAVTTGGLFVGPPASKLVHGSRETATRCAIAHEYLDAGEISRRFPAFHVRDDAVAVYEPDAMMLFSDRARLGYLSQATAAGAHLVHGRAVRALHPAAGGTLTVAGDGWQVSCGAVVLAVGGWIGEFLPGEIGPLVTPMRIPVYEFDLAESSQRDHLLGRFPVFLFENSAGALIYGLPRWRAVGGGLKIGFHNRQLSPLELGEDRRPPSDAERLELWRTIKDLLPGVRSTGRGKSCVYTMSGDESFYIGRSQEIAGVVYVSACSGHGFKFAPGIGEVLAQLAIDGRSALDISAFGPQRAAPTGVRQR</sequence>
<dbReference type="EMBL" id="MEIA01000100">
    <property type="protein sequence ID" value="OJF14371.1"/>
    <property type="molecule type" value="Genomic_DNA"/>
</dbReference>
<evidence type="ECO:0000259" key="5">
    <source>
        <dbReference type="Pfam" id="PF01266"/>
    </source>
</evidence>
<evidence type="ECO:0000256" key="1">
    <source>
        <dbReference type="ARBA" id="ARBA00001974"/>
    </source>
</evidence>
<dbReference type="InterPro" id="IPR006076">
    <property type="entry name" value="FAD-dep_OxRdtase"/>
</dbReference>
<dbReference type="PANTHER" id="PTHR10961">
    <property type="entry name" value="PEROXISOMAL SARCOSINE OXIDASE"/>
    <property type="match status" value="1"/>
</dbReference>
<proteinExistence type="predicted"/>
<name>A0A1K0GY65_9ACTN</name>
<gene>
    <name evidence="6" type="ORF">BG844_10085</name>
</gene>
<dbReference type="PANTHER" id="PTHR10961:SF7">
    <property type="entry name" value="FAD DEPENDENT OXIDOREDUCTASE DOMAIN-CONTAINING PROTEIN"/>
    <property type="match status" value="1"/>
</dbReference>
<comment type="caution">
    <text evidence="6">The sequence shown here is derived from an EMBL/GenBank/DDBJ whole genome shotgun (WGS) entry which is preliminary data.</text>
</comment>
<comment type="cofactor">
    <cofactor evidence="1">
        <name>FAD</name>
        <dbReference type="ChEBI" id="CHEBI:57692"/>
    </cofactor>
</comment>
<feature type="domain" description="FAD dependent oxidoreductase" evidence="5">
    <location>
        <begin position="13"/>
        <end position="370"/>
    </location>
</feature>
<keyword evidence="2" id="KW-0285">Flavoprotein</keyword>
<dbReference type="Gene3D" id="3.30.9.10">
    <property type="entry name" value="D-Amino Acid Oxidase, subunit A, domain 2"/>
    <property type="match status" value="1"/>
</dbReference>
<evidence type="ECO:0000256" key="2">
    <source>
        <dbReference type="ARBA" id="ARBA00022630"/>
    </source>
</evidence>
<keyword evidence="4" id="KW-0560">Oxidoreductase</keyword>
<dbReference type="SUPFAM" id="SSF54373">
    <property type="entry name" value="FAD-linked reductases, C-terminal domain"/>
    <property type="match status" value="1"/>
</dbReference>